<proteinExistence type="predicted"/>
<name>A0A9D1ACA5_9FIRM</name>
<dbReference type="InterPro" id="IPR038666">
    <property type="entry name" value="SSP1_head-tail_sf"/>
</dbReference>
<protein>
    <submittedName>
        <fullName evidence="1">Phage head closure protein</fullName>
    </submittedName>
</protein>
<reference evidence="1" key="2">
    <citation type="journal article" date="2021" name="PeerJ">
        <title>Extensive microbial diversity within the chicken gut microbiome revealed by metagenomics and culture.</title>
        <authorList>
            <person name="Gilroy R."/>
            <person name="Ravi A."/>
            <person name="Getino M."/>
            <person name="Pursley I."/>
            <person name="Horton D.L."/>
            <person name="Alikhan N.F."/>
            <person name="Baker D."/>
            <person name="Gharbi K."/>
            <person name="Hall N."/>
            <person name="Watson M."/>
            <person name="Adriaenssens E.M."/>
            <person name="Foster-Nyarko E."/>
            <person name="Jarju S."/>
            <person name="Secka A."/>
            <person name="Antonio M."/>
            <person name="Oren A."/>
            <person name="Chaudhuri R.R."/>
            <person name="La Ragione R."/>
            <person name="Hildebrand F."/>
            <person name="Pallen M.J."/>
        </authorList>
    </citation>
    <scope>NUCLEOTIDE SEQUENCE</scope>
    <source>
        <strain evidence="1">ChiSjej4B22-8148</strain>
    </source>
</reference>
<dbReference type="AlphaFoldDB" id="A0A9D1ACA5"/>
<sequence length="110" mass="12366">MEISLLNVKVTFQKNSVVADDIGNRRNVWEDYYTCHATVSGEGGNEKAAAGLTVVDSDIAFTIRFCKRAAEVTADGFRILFGGEIYNIVAVDHMNYRKKALKFRCEKARR</sequence>
<dbReference type="NCBIfam" id="TIGR01563">
    <property type="entry name" value="gp16_SPP1"/>
    <property type="match status" value="1"/>
</dbReference>
<dbReference type="InterPro" id="IPR008767">
    <property type="entry name" value="Phage_SPP1_head-tail_adaptor"/>
</dbReference>
<evidence type="ECO:0000313" key="2">
    <source>
        <dbReference type="Proteomes" id="UP000886757"/>
    </source>
</evidence>
<dbReference type="Pfam" id="PF05521">
    <property type="entry name" value="Phage_HCP"/>
    <property type="match status" value="1"/>
</dbReference>
<gene>
    <name evidence="1" type="ORF">IAB31_08695</name>
</gene>
<dbReference type="Gene3D" id="2.40.10.270">
    <property type="entry name" value="Bacteriophage SPP1 head-tail adaptor protein"/>
    <property type="match status" value="1"/>
</dbReference>
<organism evidence="1 2">
    <name type="scientific">Candidatus Choladousia intestinavium</name>
    <dbReference type="NCBI Taxonomy" id="2840727"/>
    <lineage>
        <taxon>Bacteria</taxon>
        <taxon>Bacillati</taxon>
        <taxon>Bacillota</taxon>
        <taxon>Clostridia</taxon>
        <taxon>Lachnospirales</taxon>
        <taxon>Lachnospiraceae</taxon>
        <taxon>Lachnospiraceae incertae sedis</taxon>
        <taxon>Candidatus Choladousia</taxon>
    </lineage>
</organism>
<comment type="caution">
    <text evidence="1">The sequence shown here is derived from an EMBL/GenBank/DDBJ whole genome shotgun (WGS) entry which is preliminary data.</text>
</comment>
<dbReference type="Proteomes" id="UP000886757">
    <property type="component" value="Unassembled WGS sequence"/>
</dbReference>
<reference evidence="1" key="1">
    <citation type="submission" date="2020-10" db="EMBL/GenBank/DDBJ databases">
        <authorList>
            <person name="Gilroy R."/>
        </authorList>
    </citation>
    <scope>NUCLEOTIDE SEQUENCE</scope>
    <source>
        <strain evidence="1">ChiSjej4B22-8148</strain>
    </source>
</reference>
<dbReference type="EMBL" id="DVGK01000099">
    <property type="protein sequence ID" value="HIR13985.1"/>
    <property type="molecule type" value="Genomic_DNA"/>
</dbReference>
<accession>A0A9D1ACA5</accession>
<evidence type="ECO:0000313" key="1">
    <source>
        <dbReference type="EMBL" id="HIR13985.1"/>
    </source>
</evidence>